<protein>
    <submittedName>
        <fullName evidence="4">Major_cap_HK97, phage major capsid protein, HK97 family</fullName>
    </submittedName>
</protein>
<evidence type="ECO:0000256" key="1">
    <source>
        <dbReference type="ARBA" id="ARBA00004328"/>
    </source>
</evidence>
<dbReference type="GO" id="GO:0044423">
    <property type="term" value="C:virion component"/>
    <property type="evidence" value="ECO:0007669"/>
    <property type="project" value="UniProtKB-KW"/>
</dbReference>
<dbReference type="EMBL" id="LR796888">
    <property type="protein sequence ID" value="CAB4173038.1"/>
    <property type="molecule type" value="Genomic_DNA"/>
</dbReference>
<feature type="domain" description="Phage capsid-like C-terminal" evidence="3">
    <location>
        <begin position="150"/>
        <end position="368"/>
    </location>
</feature>
<sequence length="373" mass="39922">MLDEADMNLPKGLTAEDVDHLARKHLVHGETRMGHAELRALGEQSQGTSGNANIQEGFYLAPSKFSSECVYRIRALNPFRAGGAKVFKNCGYSLTLPVVATDIDATIQVRTDVTASGGDGGIVMAEYSATPKFGLPSRSSVDPPPTVNILYPKPRYVYIRVSRELLEDTSENNGVALEKLLGNMAAQAFVDREMTDLIRGNGTTDVTTDRVMGIVPQLAACLRSSAALGTVAGSITSTKLSLVVETLTSGRFARAIWMMHPRMLGIFNATVDAFFYSNAVSTDADGNHHTCMSMYGRPLYTEPLMLTAAALTAGTRPGMLIDPSAVVIAESGPPVALRRLDELGAGTNEVLFQAVRRYDSCLADVTAATALLL</sequence>
<reference evidence="4" key="1">
    <citation type="submission" date="2020-05" db="EMBL/GenBank/DDBJ databases">
        <authorList>
            <person name="Chiriac C."/>
            <person name="Salcher M."/>
            <person name="Ghai R."/>
            <person name="Kavagutti S V."/>
        </authorList>
    </citation>
    <scope>NUCLEOTIDE SEQUENCE</scope>
</reference>
<dbReference type="InterPro" id="IPR054612">
    <property type="entry name" value="Phage_capsid-like_C"/>
</dbReference>
<dbReference type="EMBL" id="LR797329">
    <property type="protein sequence ID" value="CAB4203266.1"/>
    <property type="molecule type" value="Genomic_DNA"/>
</dbReference>
<dbReference type="SUPFAM" id="SSF56563">
    <property type="entry name" value="Major capsid protein gp5"/>
    <property type="match status" value="1"/>
</dbReference>
<name>A0A6J5PVF0_9CAUD</name>
<dbReference type="NCBIfam" id="TIGR01554">
    <property type="entry name" value="major_cap_HK97"/>
    <property type="match status" value="1"/>
</dbReference>
<evidence type="ECO:0000256" key="2">
    <source>
        <dbReference type="ARBA" id="ARBA00022844"/>
    </source>
</evidence>
<evidence type="ECO:0000313" key="4">
    <source>
        <dbReference type="EMBL" id="CAB4173038.1"/>
    </source>
</evidence>
<organism evidence="4">
    <name type="scientific">uncultured Caudovirales phage</name>
    <dbReference type="NCBI Taxonomy" id="2100421"/>
    <lineage>
        <taxon>Viruses</taxon>
        <taxon>Duplodnaviria</taxon>
        <taxon>Heunggongvirae</taxon>
        <taxon>Uroviricota</taxon>
        <taxon>Caudoviricetes</taxon>
        <taxon>Peduoviridae</taxon>
        <taxon>Maltschvirus</taxon>
        <taxon>Maltschvirus maltsch</taxon>
    </lineage>
</organism>
<dbReference type="Pfam" id="PF05065">
    <property type="entry name" value="Phage_capsid"/>
    <property type="match status" value="1"/>
</dbReference>
<dbReference type="InterPro" id="IPR024455">
    <property type="entry name" value="Phage_capsid"/>
</dbReference>
<accession>A0A6J5PVF0</accession>
<comment type="subcellular location">
    <subcellularLocation>
        <location evidence="1">Virion</location>
    </subcellularLocation>
</comment>
<keyword evidence="2" id="KW-0946">Virion</keyword>
<evidence type="ECO:0000313" key="5">
    <source>
        <dbReference type="EMBL" id="CAB4203266.1"/>
    </source>
</evidence>
<gene>
    <name evidence="5" type="ORF">UFOVP1379_13</name>
    <name evidence="4" type="ORF">UFOVP942_24</name>
</gene>
<proteinExistence type="predicted"/>
<evidence type="ECO:0000259" key="3">
    <source>
        <dbReference type="Pfam" id="PF05065"/>
    </source>
</evidence>